<keyword evidence="2" id="KW-0479">Metal-binding</keyword>
<evidence type="ECO:0000256" key="4">
    <source>
        <dbReference type="ARBA" id="ARBA00023014"/>
    </source>
</evidence>
<feature type="compositionally biased region" description="Acidic residues" evidence="5">
    <location>
        <begin position="83"/>
        <end position="96"/>
    </location>
</feature>
<gene>
    <name evidence="7" type="ORF">C477_02034</name>
</gene>
<dbReference type="Gene3D" id="3.40.5.90">
    <property type="entry name" value="CDGSH iron-sulfur domain, mitoNEET-type"/>
    <property type="match status" value="1"/>
</dbReference>
<evidence type="ECO:0000313" key="8">
    <source>
        <dbReference type="Proteomes" id="UP000011657"/>
    </source>
</evidence>
<dbReference type="PATRIC" id="fig|1227488.3.peg.397"/>
<feature type="region of interest" description="Disordered" evidence="5">
    <location>
        <begin position="1"/>
        <end position="21"/>
    </location>
</feature>
<keyword evidence="1" id="KW-0001">2Fe-2S</keyword>
<evidence type="ECO:0000256" key="5">
    <source>
        <dbReference type="SAM" id="MobiDB-lite"/>
    </source>
</evidence>
<dbReference type="STRING" id="1227488.C477_02034"/>
<comment type="caution">
    <text evidence="7">The sequence shown here is derived from an EMBL/GenBank/DDBJ whole genome shotgun (WGS) entry which is preliminary data.</text>
</comment>
<organism evidence="7 8">
    <name type="scientific">Haloterrigena salina JCM 13891</name>
    <dbReference type="NCBI Taxonomy" id="1227488"/>
    <lineage>
        <taxon>Archaea</taxon>
        <taxon>Methanobacteriati</taxon>
        <taxon>Methanobacteriota</taxon>
        <taxon>Stenosarchaea group</taxon>
        <taxon>Halobacteria</taxon>
        <taxon>Halobacteriales</taxon>
        <taxon>Natrialbaceae</taxon>
        <taxon>Haloterrigena</taxon>
    </lineage>
</organism>
<dbReference type="EMBL" id="AOIS01000011">
    <property type="protein sequence ID" value="ELZ23288.1"/>
    <property type="molecule type" value="Genomic_DNA"/>
</dbReference>
<dbReference type="GO" id="GO:0046872">
    <property type="term" value="F:metal ion binding"/>
    <property type="evidence" value="ECO:0007669"/>
    <property type="project" value="UniProtKB-KW"/>
</dbReference>
<keyword evidence="8" id="KW-1185">Reference proteome</keyword>
<feature type="domain" description="Iron-binding zinc finger CDGSH type" evidence="6">
    <location>
        <begin position="10"/>
        <end position="51"/>
    </location>
</feature>
<evidence type="ECO:0000313" key="7">
    <source>
        <dbReference type="EMBL" id="ELZ23288.1"/>
    </source>
</evidence>
<dbReference type="OrthoDB" id="5781at2157"/>
<accession>M0CKW8</accession>
<evidence type="ECO:0000259" key="6">
    <source>
        <dbReference type="SMART" id="SM00704"/>
    </source>
</evidence>
<evidence type="ECO:0000256" key="3">
    <source>
        <dbReference type="ARBA" id="ARBA00023004"/>
    </source>
</evidence>
<protein>
    <submittedName>
        <fullName evidence="7">Iron sulfur domain-containing</fullName>
    </submittedName>
</protein>
<dbReference type="RefSeq" id="WP_008892751.1">
    <property type="nucleotide sequence ID" value="NZ_AOIS01000011.1"/>
</dbReference>
<keyword evidence="3" id="KW-0408">Iron</keyword>
<keyword evidence="4" id="KW-0411">Iron-sulfur</keyword>
<dbReference type="GO" id="GO:0005737">
    <property type="term" value="C:cytoplasm"/>
    <property type="evidence" value="ECO:0007669"/>
    <property type="project" value="UniProtKB-ARBA"/>
</dbReference>
<proteinExistence type="predicted"/>
<dbReference type="Proteomes" id="UP000011657">
    <property type="component" value="Unassembled WGS sequence"/>
</dbReference>
<reference evidence="7 8" key="1">
    <citation type="journal article" date="2014" name="PLoS Genet.">
        <title>Phylogenetically driven sequencing of extremely halophilic archaea reveals strategies for static and dynamic osmo-response.</title>
        <authorList>
            <person name="Becker E.A."/>
            <person name="Seitzer P.M."/>
            <person name="Tritt A."/>
            <person name="Larsen D."/>
            <person name="Krusor M."/>
            <person name="Yao A.I."/>
            <person name="Wu D."/>
            <person name="Madern D."/>
            <person name="Eisen J.A."/>
            <person name="Darling A.E."/>
            <person name="Facciotti M.T."/>
        </authorList>
    </citation>
    <scope>NUCLEOTIDE SEQUENCE [LARGE SCALE GENOMIC DNA]</scope>
    <source>
        <strain evidence="7 8">JCM 13891</strain>
    </source>
</reference>
<dbReference type="SMART" id="SM00704">
    <property type="entry name" value="ZnF_CDGSH"/>
    <property type="match status" value="1"/>
</dbReference>
<dbReference type="eggNOG" id="arCOG01667">
    <property type="taxonomic scope" value="Archaea"/>
</dbReference>
<dbReference type="AlphaFoldDB" id="M0CKW8"/>
<feature type="region of interest" description="Disordered" evidence="5">
    <location>
        <begin position="72"/>
        <end position="96"/>
    </location>
</feature>
<name>M0CKW8_9EURY</name>
<dbReference type="GO" id="GO:0051537">
    <property type="term" value="F:2 iron, 2 sulfur cluster binding"/>
    <property type="evidence" value="ECO:0007669"/>
    <property type="project" value="UniProtKB-KW"/>
</dbReference>
<dbReference type="Pfam" id="PF09360">
    <property type="entry name" value="zf-CDGSH"/>
    <property type="match status" value="1"/>
</dbReference>
<evidence type="ECO:0000256" key="2">
    <source>
        <dbReference type="ARBA" id="ARBA00022723"/>
    </source>
</evidence>
<dbReference type="InterPro" id="IPR018967">
    <property type="entry name" value="FeS-contain_CDGSH-typ"/>
</dbReference>
<dbReference type="InterPro" id="IPR042216">
    <property type="entry name" value="MitoNEET_CISD"/>
</dbReference>
<sequence length="96" mass="10486">MTRLVELEETGPRKLEPSDIDDEKGDVAVCRCGLSESFPFCDGSHRRTRDEEPETTYVYEDGERRVVERVVTEDGAVGGDGTGDADTDGDDDASAE</sequence>
<evidence type="ECO:0000256" key="1">
    <source>
        <dbReference type="ARBA" id="ARBA00022714"/>
    </source>
</evidence>